<gene>
    <name evidence="1" type="ORF">EI546_12575</name>
</gene>
<protein>
    <submittedName>
        <fullName evidence="1">Alpha-ketoglutarate decarboxylase</fullName>
    </submittedName>
</protein>
<dbReference type="Proteomes" id="UP000285517">
    <property type="component" value="Chromosome"/>
</dbReference>
<keyword evidence="2" id="KW-1185">Reference proteome</keyword>
<dbReference type="AlphaFoldDB" id="A0A410G7T3"/>
<dbReference type="KEGG" id="aev:EI546_12575"/>
<organism evidence="1 2">
    <name type="scientific">Aequorivita ciconiae</name>
    <dbReference type="NCBI Taxonomy" id="2494375"/>
    <lineage>
        <taxon>Bacteria</taxon>
        <taxon>Pseudomonadati</taxon>
        <taxon>Bacteroidota</taxon>
        <taxon>Flavobacteriia</taxon>
        <taxon>Flavobacteriales</taxon>
        <taxon>Flavobacteriaceae</taxon>
        <taxon>Aequorivita</taxon>
    </lineage>
</organism>
<reference evidence="1 2" key="1">
    <citation type="submission" date="2019-01" db="EMBL/GenBank/DDBJ databases">
        <title>Complete genome sequencing of Aequorivita sp. H23M31.</title>
        <authorList>
            <person name="Bae J.-W."/>
        </authorList>
    </citation>
    <scope>NUCLEOTIDE SEQUENCE [LARGE SCALE GENOMIC DNA]</scope>
    <source>
        <strain evidence="1 2">H23M31</strain>
    </source>
</reference>
<dbReference type="OrthoDB" id="1160493at2"/>
<name>A0A410G7T3_9FLAO</name>
<proteinExistence type="predicted"/>
<evidence type="ECO:0000313" key="2">
    <source>
        <dbReference type="Proteomes" id="UP000285517"/>
    </source>
</evidence>
<accession>A0A410G7T3</accession>
<dbReference type="EMBL" id="CP034951">
    <property type="protein sequence ID" value="QAA83255.1"/>
    <property type="molecule type" value="Genomic_DNA"/>
</dbReference>
<evidence type="ECO:0000313" key="1">
    <source>
        <dbReference type="EMBL" id="QAA83255.1"/>
    </source>
</evidence>
<sequence>MKFRHIRNFLIATIFLISFYNVSGQDFNSHVRYGGGIGLSFGNGTFSGSLSPSAIYQFDKSFALGVGLNVGYNSWKNHYSSTVLGGSLIGLYNVIPEIQLSAELEELHVSRKYEYDGGNFREDFWYPALYLGAGFRTGNFTMGIRYDVLYDRDKSIYAEPYAPFVRIYF</sequence>